<proteinExistence type="predicted"/>
<dbReference type="RefSeq" id="WP_007585614.1">
    <property type="nucleotide sequence ID" value="NZ_AKAU01000124.1"/>
</dbReference>
<sequence>MTIILVEFFDHTLDPRGTRAGAKPAMGMPDSWLDALIGDGQIERRDYVAPGVLKSVTARFPTREHRDQFTSAVRQVSKLMGTHAVVHGDQVW</sequence>
<gene>
    <name evidence="1" type="ORF">WQE_24272</name>
</gene>
<organism evidence="1 2">
    <name type="scientific">Paraburkholderia hospita</name>
    <dbReference type="NCBI Taxonomy" id="169430"/>
    <lineage>
        <taxon>Bacteria</taxon>
        <taxon>Pseudomonadati</taxon>
        <taxon>Pseudomonadota</taxon>
        <taxon>Betaproteobacteria</taxon>
        <taxon>Burkholderiales</taxon>
        <taxon>Burkholderiaceae</taxon>
        <taxon>Paraburkholderia</taxon>
    </lineage>
</organism>
<keyword evidence="2" id="KW-1185">Reference proteome</keyword>
<reference evidence="1 2" key="1">
    <citation type="journal article" date="2012" name="J. Bacteriol.">
        <title>Draft Genome Sequence of the Soil Bacterium Burkholderia terrae Strain BS001, Which Interacts with Fungal Surface Structures.</title>
        <authorList>
            <person name="Nazir R."/>
            <person name="Hansen M.A."/>
            <person name="Sorensen S."/>
            <person name="van Elsas J.D."/>
        </authorList>
    </citation>
    <scope>NUCLEOTIDE SEQUENCE [LARGE SCALE GENOMIC DNA]</scope>
    <source>
        <strain evidence="1 2">BS001</strain>
    </source>
</reference>
<name>A0ABP2PP43_9BURK</name>
<comment type="caution">
    <text evidence="1">The sequence shown here is derived from an EMBL/GenBank/DDBJ whole genome shotgun (WGS) entry which is preliminary data.</text>
</comment>
<evidence type="ECO:0000313" key="1">
    <source>
        <dbReference type="EMBL" id="EIM98401.1"/>
    </source>
</evidence>
<dbReference type="EMBL" id="AKAU01000124">
    <property type="protein sequence ID" value="EIM98401.1"/>
    <property type="molecule type" value="Genomic_DNA"/>
</dbReference>
<protein>
    <submittedName>
        <fullName evidence="1">Uncharacterized protein</fullName>
    </submittedName>
</protein>
<accession>A0ABP2PP43</accession>
<evidence type="ECO:0000313" key="2">
    <source>
        <dbReference type="Proteomes" id="UP000004980"/>
    </source>
</evidence>
<dbReference type="Proteomes" id="UP000004980">
    <property type="component" value="Unassembled WGS sequence"/>
</dbReference>